<feature type="compositionally biased region" description="Low complexity" evidence="1">
    <location>
        <begin position="18"/>
        <end position="34"/>
    </location>
</feature>
<evidence type="ECO:0000313" key="2">
    <source>
        <dbReference type="EMBL" id="TVV74328.1"/>
    </source>
</evidence>
<dbReference type="AlphaFoldDB" id="A0A558R4Q3"/>
<dbReference type="OrthoDB" id="7474035at2"/>
<proteinExistence type="predicted"/>
<dbReference type="Proteomes" id="UP000318681">
    <property type="component" value="Unassembled WGS sequence"/>
</dbReference>
<feature type="region of interest" description="Disordered" evidence="1">
    <location>
        <begin position="1"/>
        <end position="61"/>
    </location>
</feature>
<gene>
    <name evidence="2" type="ORF">FOY91_10125</name>
</gene>
<comment type="caution">
    <text evidence="2">The sequence shown here is derived from an EMBL/GenBank/DDBJ whole genome shotgun (WGS) entry which is preliminary data.</text>
</comment>
<name>A0A558R4Q3_9SPHN</name>
<evidence type="ECO:0000256" key="1">
    <source>
        <dbReference type="SAM" id="MobiDB-lite"/>
    </source>
</evidence>
<evidence type="ECO:0000313" key="3">
    <source>
        <dbReference type="Proteomes" id="UP000318681"/>
    </source>
</evidence>
<keyword evidence="3" id="KW-1185">Reference proteome</keyword>
<dbReference type="EMBL" id="VNIM01000035">
    <property type="protein sequence ID" value="TVV74328.1"/>
    <property type="molecule type" value="Genomic_DNA"/>
</dbReference>
<reference evidence="2 3" key="1">
    <citation type="submission" date="2019-07" db="EMBL/GenBank/DDBJ databases">
        <title>Sphingomonas solaris sp. nov., isolated from a solar panel from Boston, Massachusetts.</title>
        <authorList>
            <person name="Tanner K."/>
            <person name="Pascual J."/>
            <person name="Mancuso C."/>
            <person name="Pereto J."/>
            <person name="Khalil A."/>
            <person name="Vilanova C."/>
        </authorList>
    </citation>
    <scope>NUCLEOTIDE SEQUENCE [LARGE SCALE GENOMIC DNA]</scope>
    <source>
        <strain evidence="2 3">R4DWN</strain>
    </source>
</reference>
<organism evidence="2 3">
    <name type="scientific">Alterirhizorhabdus solaris</name>
    <dbReference type="NCBI Taxonomy" id="2529389"/>
    <lineage>
        <taxon>Bacteria</taxon>
        <taxon>Pseudomonadati</taxon>
        <taxon>Pseudomonadota</taxon>
        <taxon>Alphaproteobacteria</taxon>
        <taxon>Sphingomonadales</taxon>
        <taxon>Rhizorhabdaceae</taxon>
        <taxon>Alterirhizorhabdus</taxon>
    </lineage>
</organism>
<accession>A0A558R4Q3</accession>
<protein>
    <submittedName>
        <fullName evidence="2">Uncharacterized protein</fullName>
    </submittedName>
</protein>
<sequence>MAKRPSALASIFDDEPEQAAAAPIAEAASEPQQAVAPLRSRRSAETPVVPARRSSHPGKKPVLIHIPEDMHRALRQLSVEEGGEPLTVVTERLLRQYLVKRGHTRFAP</sequence>